<gene>
    <name evidence="2" type="ORF">HNQ41_001102</name>
</gene>
<keyword evidence="1" id="KW-1133">Transmembrane helix</keyword>
<comment type="caution">
    <text evidence="2">The sequence shown here is derived from an EMBL/GenBank/DDBJ whole genome shotgun (WGS) entry which is preliminary data.</text>
</comment>
<evidence type="ECO:0000313" key="2">
    <source>
        <dbReference type="EMBL" id="MBB5172939.1"/>
    </source>
</evidence>
<protein>
    <submittedName>
        <fullName evidence="2">Uncharacterized protein</fullName>
    </submittedName>
</protein>
<keyword evidence="3" id="KW-1185">Reference proteome</keyword>
<reference evidence="2 3" key="1">
    <citation type="submission" date="2020-08" db="EMBL/GenBank/DDBJ databases">
        <title>Genomic Encyclopedia of Type Strains, Phase IV (KMG-IV): sequencing the most valuable type-strain genomes for metagenomic binning, comparative biology and taxonomic classification.</title>
        <authorList>
            <person name="Goeker M."/>
        </authorList>
    </citation>
    <scope>NUCLEOTIDE SEQUENCE [LARGE SCALE GENOMIC DNA]</scope>
    <source>
        <strain evidence="2 3">DSM 24696</strain>
    </source>
</reference>
<name>A0A840QNJ2_9BACI</name>
<keyword evidence="1" id="KW-0812">Transmembrane</keyword>
<accession>A0A840QNJ2</accession>
<dbReference type="Proteomes" id="UP000551878">
    <property type="component" value="Unassembled WGS sequence"/>
</dbReference>
<proteinExistence type="predicted"/>
<evidence type="ECO:0000256" key="1">
    <source>
        <dbReference type="SAM" id="Phobius"/>
    </source>
</evidence>
<dbReference type="AlphaFoldDB" id="A0A840QNJ2"/>
<dbReference type="EMBL" id="JACHHB010000004">
    <property type="protein sequence ID" value="MBB5172939.1"/>
    <property type="molecule type" value="Genomic_DNA"/>
</dbReference>
<organism evidence="2 3">
    <name type="scientific">Texcoconibacillus texcoconensis</name>
    <dbReference type="NCBI Taxonomy" id="1095777"/>
    <lineage>
        <taxon>Bacteria</taxon>
        <taxon>Bacillati</taxon>
        <taxon>Bacillota</taxon>
        <taxon>Bacilli</taxon>
        <taxon>Bacillales</taxon>
        <taxon>Bacillaceae</taxon>
        <taxon>Texcoconibacillus</taxon>
    </lineage>
</organism>
<feature type="transmembrane region" description="Helical" evidence="1">
    <location>
        <begin position="7"/>
        <end position="29"/>
    </location>
</feature>
<keyword evidence="1" id="KW-0472">Membrane</keyword>
<evidence type="ECO:0000313" key="3">
    <source>
        <dbReference type="Proteomes" id="UP000551878"/>
    </source>
</evidence>
<sequence>MVDYVRRFLIVGTLASSIAVLFFVARWTLA</sequence>